<dbReference type="InterPro" id="IPR033139">
    <property type="entry name" value="Caspase_cys_AS"/>
</dbReference>
<accession>A0ABY7FJJ2</accession>
<evidence type="ECO:0000256" key="2">
    <source>
        <dbReference type="RuleBase" id="RU003971"/>
    </source>
</evidence>
<evidence type="ECO:0000259" key="4">
    <source>
        <dbReference type="PROSITE" id="PS50208"/>
    </source>
</evidence>
<dbReference type="PROSITE" id="PS01122">
    <property type="entry name" value="CASPASE_CYS"/>
    <property type="match status" value="1"/>
</dbReference>
<dbReference type="PANTHER" id="PTHR47901:SF3">
    <property type="entry name" value="CASPASE-1"/>
    <property type="match status" value="1"/>
</dbReference>
<dbReference type="InterPro" id="IPR002398">
    <property type="entry name" value="Pept_C14"/>
</dbReference>
<evidence type="ECO:0000313" key="5">
    <source>
        <dbReference type="EMBL" id="WAR22363.1"/>
    </source>
</evidence>
<comment type="similarity">
    <text evidence="1 2">Belongs to the peptidase C14A family.</text>
</comment>
<gene>
    <name evidence="5" type="ORF">MAR_016337</name>
</gene>
<evidence type="ECO:0000256" key="1">
    <source>
        <dbReference type="ARBA" id="ARBA00010134"/>
    </source>
</evidence>
<sequence length="379" mass="42258">MSNPDSSNDDTDGAVDYADDTDDTDALVYLTVDAEGIEQIHLVYEDLAPRSLDKSRMPIAGFSSGDVHCLNRPGGRRAILINNTNFSIAEPRYGSNVDESTFCHRLKNTLGFYVERYHDIRCTEMLDAFARFASRKDHATIDVFLAVVFSHGSDGRICGTDGEIHLSKLFAMFNEQNCPGLKGKPKVFIIQACRGEKKDSGVNVCVNYGKNKAVNYLRSTPGNHNVDALNDDNVEDDVHPNGDDNNTPTESFCYPNDNNRGDSYELFGDAPDAKGNNRDDIDAFHFLTDPEFLICFSSVAGYYSFRNKTNGSWFIQALNKSIDESPHRFDFLKTLTKANRILSYSSHFMSKSKDFKLAGNKQAASCMSTLTKDLIFVKV</sequence>
<proteinExistence type="inferred from homology"/>
<evidence type="ECO:0000259" key="3">
    <source>
        <dbReference type="PROSITE" id="PS50207"/>
    </source>
</evidence>
<dbReference type="Gene3D" id="3.40.50.1460">
    <property type="match status" value="1"/>
</dbReference>
<evidence type="ECO:0000313" key="6">
    <source>
        <dbReference type="Proteomes" id="UP001164746"/>
    </source>
</evidence>
<organism evidence="5 6">
    <name type="scientific">Mya arenaria</name>
    <name type="common">Soft-shell clam</name>
    <dbReference type="NCBI Taxonomy" id="6604"/>
    <lineage>
        <taxon>Eukaryota</taxon>
        <taxon>Metazoa</taxon>
        <taxon>Spiralia</taxon>
        <taxon>Lophotrochozoa</taxon>
        <taxon>Mollusca</taxon>
        <taxon>Bivalvia</taxon>
        <taxon>Autobranchia</taxon>
        <taxon>Heteroconchia</taxon>
        <taxon>Euheterodonta</taxon>
        <taxon>Imparidentia</taxon>
        <taxon>Neoheterodontei</taxon>
        <taxon>Myida</taxon>
        <taxon>Myoidea</taxon>
        <taxon>Myidae</taxon>
        <taxon>Mya</taxon>
    </lineage>
</organism>
<dbReference type="SMART" id="SM00115">
    <property type="entry name" value="CASc"/>
    <property type="match status" value="1"/>
</dbReference>
<dbReference type="InterPro" id="IPR029030">
    <property type="entry name" value="Caspase-like_dom_sf"/>
</dbReference>
<dbReference type="PRINTS" id="PR00376">
    <property type="entry name" value="IL1BCENZYME"/>
</dbReference>
<protein>
    <submittedName>
        <fullName evidence="5">CASP3-like protein</fullName>
    </submittedName>
</protein>
<dbReference type="InterPro" id="IPR001309">
    <property type="entry name" value="Pept_C14_p20"/>
</dbReference>
<dbReference type="Pfam" id="PF00656">
    <property type="entry name" value="Peptidase_C14"/>
    <property type="match status" value="1"/>
</dbReference>
<name>A0ABY7FJJ2_MYAAR</name>
<dbReference type="SUPFAM" id="SSF52129">
    <property type="entry name" value="Caspase-like"/>
    <property type="match status" value="1"/>
</dbReference>
<dbReference type="PROSITE" id="PS50208">
    <property type="entry name" value="CASPASE_P20"/>
    <property type="match status" value="1"/>
</dbReference>
<keyword evidence="6" id="KW-1185">Reference proteome</keyword>
<dbReference type="PROSITE" id="PS50207">
    <property type="entry name" value="CASPASE_P10"/>
    <property type="match status" value="1"/>
</dbReference>
<dbReference type="Gene3D" id="3.30.70.1470">
    <property type="entry name" value="Caspase-like"/>
    <property type="match status" value="1"/>
</dbReference>
<dbReference type="EMBL" id="CP111023">
    <property type="protein sequence ID" value="WAR22363.1"/>
    <property type="molecule type" value="Genomic_DNA"/>
</dbReference>
<dbReference type="InterPro" id="IPR002138">
    <property type="entry name" value="Pept_C14_p10"/>
</dbReference>
<reference evidence="5" key="1">
    <citation type="submission" date="2022-11" db="EMBL/GenBank/DDBJ databases">
        <title>Centuries of genome instability and evolution in soft-shell clam transmissible cancer (bioRxiv).</title>
        <authorList>
            <person name="Hart S.F.M."/>
            <person name="Yonemitsu M.A."/>
            <person name="Giersch R.M."/>
            <person name="Beal B.F."/>
            <person name="Arriagada G."/>
            <person name="Davis B.W."/>
            <person name="Ostrander E.A."/>
            <person name="Goff S.P."/>
            <person name="Metzger M.J."/>
        </authorList>
    </citation>
    <scope>NUCLEOTIDE SEQUENCE</scope>
    <source>
        <strain evidence="5">MELC-2E11</strain>
        <tissue evidence="5">Siphon/mantle</tissue>
    </source>
</reference>
<feature type="domain" description="Caspase family p20" evidence="4">
    <location>
        <begin position="78"/>
        <end position="197"/>
    </location>
</feature>
<dbReference type="InterPro" id="IPR015917">
    <property type="entry name" value="Pept_C14A"/>
</dbReference>
<dbReference type="PANTHER" id="PTHR47901">
    <property type="entry name" value="CASPASE RECRUITMENT DOMAIN-CONTAINING PROTEIN 18"/>
    <property type="match status" value="1"/>
</dbReference>
<dbReference type="Proteomes" id="UP001164746">
    <property type="component" value="Chromosome 12"/>
</dbReference>
<feature type="domain" description="Caspase family p10" evidence="3">
    <location>
        <begin position="288"/>
        <end position="378"/>
    </location>
</feature>
<dbReference type="InterPro" id="IPR011600">
    <property type="entry name" value="Pept_C14_caspase"/>
</dbReference>